<evidence type="ECO:0000313" key="3">
    <source>
        <dbReference type="EMBL" id="PJJ84987.1"/>
    </source>
</evidence>
<reference evidence="3 4" key="1">
    <citation type="submission" date="2017-11" db="EMBL/GenBank/DDBJ databases">
        <title>Genomic Encyclopedia of Archaeal and Bacterial Type Strains, Phase II (KMG-II): From Individual Species to Whole Genera.</title>
        <authorList>
            <person name="Goeker M."/>
        </authorList>
    </citation>
    <scope>NUCLEOTIDE SEQUENCE [LARGE SCALE GENOMIC DNA]</scope>
    <source>
        <strain evidence="3 4">DSM 28175</strain>
    </source>
</reference>
<dbReference type="GO" id="GO:0005576">
    <property type="term" value="C:extracellular region"/>
    <property type="evidence" value="ECO:0007669"/>
    <property type="project" value="InterPro"/>
</dbReference>
<keyword evidence="1" id="KW-0732">Signal</keyword>
<dbReference type="InterPro" id="IPR010126">
    <property type="entry name" value="Esterase_phb"/>
</dbReference>
<comment type="caution">
    <text evidence="3">The sequence shown here is derived from an EMBL/GenBank/DDBJ whole genome shotgun (WGS) entry which is preliminary data.</text>
</comment>
<name>A0A2H9VVZ7_9SPHI</name>
<dbReference type="PANTHER" id="PTHR43037">
    <property type="entry name" value="UNNAMED PRODUCT-RELATED"/>
    <property type="match status" value="1"/>
</dbReference>
<dbReference type="SUPFAM" id="SSF53474">
    <property type="entry name" value="alpha/beta-Hydrolases"/>
    <property type="match status" value="1"/>
</dbReference>
<organism evidence="3 4">
    <name type="scientific">Mucilaginibacter auburnensis</name>
    <dbReference type="NCBI Taxonomy" id="1457233"/>
    <lineage>
        <taxon>Bacteria</taxon>
        <taxon>Pseudomonadati</taxon>
        <taxon>Bacteroidota</taxon>
        <taxon>Sphingobacteriia</taxon>
        <taxon>Sphingobacteriales</taxon>
        <taxon>Sphingobacteriaceae</taxon>
        <taxon>Mucilaginibacter</taxon>
    </lineage>
</organism>
<dbReference type="Gene3D" id="3.40.50.1820">
    <property type="entry name" value="alpha/beta hydrolase"/>
    <property type="match status" value="1"/>
</dbReference>
<gene>
    <name evidence="3" type="ORF">CLV57_2009</name>
</gene>
<evidence type="ECO:0000313" key="4">
    <source>
        <dbReference type="Proteomes" id="UP000242687"/>
    </source>
</evidence>
<protein>
    <submittedName>
        <fullName evidence="3">Polyhydroxybutyrate depolymerase</fullName>
    </submittedName>
</protein>
<dbReference type="Pfam" id="PF10503">
    <property type="entry name" value="Esterase_PHB"/>
    <property type="match status" value="1"/>
</dbReference>
<evidence type="ECO:0000256" key="2">
    <source>
        <dbReference type="ARBA" id="ARBA00022801"/>
    </source>
</evidence>
<sequence>MVILLLNKSVKAQPQQITEQILVDGTKRKLITYIPQNNSKEHMPVVIALHGGFATPKAMFRLANFKSLADKEKFIVVCPASKRFWHDGADTKGIDDVKFIDVLISHVVEKYHADAQRIYVTGISNGGFMTTRLACQLSNRIAAIAVVAATLDKEAGYAPKKPMPVMYIHGTRDPIVSYNGGKLFGRKIYSHPEVIEKWVLLNACSPEPTQTEILDSRHDGTMIFKQEYINKQNGIKVISYTIGNGGHTWPNGRQYFPEFLIGKTTRNLDGCEVIWNFFKAYKKQLN</sequence>
<proteinExistence type="predicted"/>
<evidence type="ECO:0000256" key="1">
    <source>
        <dbReference type="ARBA" id="ARBA00022729"/>
    </source>
</evidence>
<dbReference type="EMBL" id="PGFJ01000001">
    <property type="protein sequence ID" value="PJJ84987.1"/>
    <property type="molecule type" value="Genomic_DNA"/>
</dbReference>
<dbReference type="InterPro" id="IPR050955">
    <property type="entry name" value="Plant_Biomass_Hydrol_Est"/>
</dbReference>
<dbReference type="GO" id="GO:0016787">
    <property type="term" value="F:hydrolase activity"/>
    <property type="evidence" value="ECO:0007669"/>
    <property type="project" value="UniProtKB-KW"/>
</dbReference>
<dbReference type="Proteomes" id="UP000242687">
    <property type="component" value="Unassembled WGS sequence"/>
</dbReference>
<dbReference type="PANTHER" id="PTHR43037:SF5">
    <property type="entry name" value="FERULOYL ESTERASE"/>
    <property type="match status" value="1"/>
</dbReference>
<keyword evidence="4" id="KW-1185">Reference proteome</keyword>
<accession>A0A2H9VVZ7</accession>
<dbReference type="AlphaFoldDB" id="A0A2H9VVZ7"/>
<keyword evidence="2" id="KW-0378">Hydrolase</keyword>
<dbReference type="InterPro" id="IPR029058">
    <property type="entry name" value="AB_hydrolase_fold"/>
</dbReference>